<feature type="region of interest" description="Disordered" evidence="1">
    <location>
        <begin position="74"/>
        <end position="93"/>
    </location>
</feature>
<dbReference type="Proteomes" id="UP000052978">
    <property type="component" value="Unassembled WGS sequence"/>
</dbReference>
<feature type="compositionally biased region" description="Polar residues" evidence="1">
    <location>
        <begin position="1"/>
        <end position="10"/>
    </location>
</feature>
<proteinExistence type="predicted"/>
<evidence type="ECO:0000313" key="2">
    <source>
        <dbReference type="EMBL" id="EPQ16612.1"/>
    </source>
</evidence>
<feature type="compositionally biased region" description="Polar residues" evidence="1">
    <location>
        <begin position="23"/>
        <end position="44"/>
    </location>
</feature>
<organism evidence="2 3">
    <name type="scientific">Myotis brandtii</name>
    <name type="common">Brandt's bat</name>
    <dbReference type="NCBI Taxonomy" id="109478"/>
    <lineage>
        <taxon>Eukaryota</taxon>
        <taxon>Metazoa</taxon>
        <taxon>Chordata</taxon>
        <taxon>Craniata</taxon>
        <taxon>Vertebrata</taxon>
        <taxon>Euteleostomi</taxon>
        <taxon>Mammalia</taxon>
        <taxon>Eutheria</taxon>
        <taxon>Laurasiatheria</taxon>
        <taxon>Chiroptera</taxon>
        <taxon>Yangochiroptera</taxon>
        <taxon>Vespertilionidae</taxon>
        <taxon>Myotis</taxon>
    </lineage>
</organism>
<evidence type="ECO:0000313" key="3">
    <source>
        <dbReference type="Proteomes" id="UP000052978"/>
    </source>
</evidence>
<reference evidence="2 3" key="1">
    <citation type="journal article" date="2013" name="Nat. Commun.">
        <title>Genome analysis reveals insights into physiology and longevity of the Brandt's bat Myotis brandtii.</title>
        <authorList>
            <person name="Seim I."/>
            <person name="Fang X."/>
            <person name="Xiong Z."/>
            <person name="Lobanov A.V."/>
            <person name="Huang Z."/>
            <person name="Ma S."/>
            <person name="Feng Y."/>
            <person name="Turanov A.A."/>
            <person name="Zhu Y."/>
            <person name="Lenz T.L."/>
            <person name="Gerashchenko M.V."/>
            <person name="Fan D."/>
            <person name="Hee Yim S."/>
            <person name="Yao X."/>
            <person name="Jordan D."/>
            <person name="Xiong Y."/>
            <person name="Ma Y."/>
            <person name="Lyapunov A.N."/>
            <person name="Chen G."/>
            <person name="Kulakova O.I."/>
            <person name="Sun Y."/>
            <person name="Lee S.G."/>
            <person name="Bronson R.T."/>
            <person name="Moskalev A.A."/>
            <person name="Sunyaev S.R."/>
            <person name="Zhang G."/>
            <person name="Krogh A."/>
            <person name="Wang J."/>
            <person name="Gladyshev V.N."/>
        </authorList>
    </citation>
    <scope>NUCLEOTIDE SEQUENCE [LARGE SCALE GENOMIC DNA]</scope>
</reference>
<sequence>MPVGTTSITHCSRLPVPEGRYQMTRSWPNDSPVRSETQRLSNASPGSVLQKLKFSLSWLNAGLGRASPFLAQDTGFSEPGHGQHRQRVWPGAPSRATENWRWFYQEAGQPTAA</sequence>
<name>S7Q6X4_MYOBR</name>
<gene>
    <name evidence="2" type="ORF">D623_10024350</name>
</gene>
<evidence type="ECO:0000256" key="1">
    <source>
        <dbReference type="SAM" id="MobiDB-lite"/>
    </source>
</evidence>
<protein>
    <submittedName>
        <fullName evidence="2">Uncharacterized protein</fullName>
    </submittedName>
</protein>
<accession>S7Q6X4</accession>
<keyword evidence="3" id="KW-1185">Reference proteome</keyword>
<dbReference type="AlphaFoldDB" id="S7Q6X4"/>
<feature type="region of interest" description="Disordered" evidence="1">
    <location>
        <begin position="1"/>
        <end position="44"/>
    </location>
</feature>
<dbReference type="EMBL" id="KE164274">
    <property type="protein sequence ID" value="EPQ16612.1"/>
    <property type="molecule type" value="Genomic_DNA"/>
</dbReference>